<protein>
    <submittedName>
        <fullName evidence="1">Uncharacterized protein</fullName>
    </submittedName>
</protein>
<name>A0A0F9XJP8_9ZZZZ</name>
<evidence type="ECO:0000313" key="1">
    <source>
        <dbReference type="EMBL" id="KKN92283.1"/>
    </source>
</evidence>
<gene>
    <name evidence="1" type="ORF">LCGC14_0207740</name>
</gene>
<proteinExistence type="predicted"/>
<comment type="caution">
    <text evidence="1">The sequence shown here is derived from an EMBL/GenBank/DDBJ whole genome shotgun (WGS) entry which is preliminary data.</text>
</comment>
<organism evidence="1">
    <name type="scientific">marine sediment metagenome</name>
    <dbReference type="NCBI Taxonomy" id="412755"/>
    <lineage>
        <taxon>unclassified sequences</taxon>
        <taxon>metagenomes</taxon>
        <taxon>ecological metagenomes</taxon>
    </lineage>
</organism>
<sequence>MEYYVLTVKVATGANKYLVVLQDDTTGGLVVYDKWDDEVGALAMAEYLNRG</sequence>
<accession>A0A0F9XJP8</accession>
<reference evidence="1" key="1">
    <citation type="journal article" date="2015" name="Nature">
        <title>Complex archaea that bridge the gap between prokaryotes and eukaryotes.</title>
        <authorList>
            <person name="Spang A."/>
            <person name="Saw J.H."/>
            <person name="Jorgensen S.L."/>
            <person name="Zaremba-Niedzwiedzka K."/>
            <person name="Martijn J."/>
            <person name="Lind A.E."/>
            <person name="van Eijk R."/>
            <person name="Schleper C."/>
            <person name="Guy L."/>
            <person name="Ettema T.J."/>
        </authorList>
    </citation>
    <scope>NUCLEOTIDE SEQUENCE</scope>
</reference>
<dbReference type="EMBL" id="LAZR01000095">
    <property type="protein sequence ID" value="KKN92283.1"/>
    <property type="molecule type" value="Genomic_DNA"/>
</dbReference>
<dbReference type="AlphaFoldDB" id="A0A0F9XJP8"/>